<dbReference type="GO" id="GO:0046872">
    <property type="term" value="F:metal ion binding"/>
    <property type="evidence" value="ECO:0007669"/>
    <property type="project" value="UniProtKB-KW"/>
</dbReference>
<proteinExistence type="predicted"/>
<comment type="caution">
    <text evidence="6">The sequence shown here is derived from an EMBL/GenBank/DDBJ whole genome shotgun (WGS) entry which is preliminary data.</text>
</comment>
<protein>
    <submittedName>
        <fullName evidence="6">Calcium-binding protein CML45</fullName>
    </submittedName>
</protein>
<feature type="domain" description="EF-hand" evidence="5">
    <location>
        <begin position="172"/>
        <end position="206"/>
    </location>
</feature>
<dbReference type="InterPro" id="IPR018247">
    <property type="entry name" value="EF_Hand_1_Ca_BS"/>
</dbReference>
<dbReference type="PANTHER" id="PTHR10891">
    <property type="entry name" value="EF-HAND CALCIUM-BINDING DOMAIN CONTAINING PROTEIN"/>
    <property type="match status" value="1"/>
</dbReference>
<accession>A0ABD1UUR8</accession>
<dbReference type="AlphaFoldDB" id="A0ABD1UUR8"/>
<evidence type="ECO:0000313" key="7">
    <source>
        <dbReference type="Proteomes" id="UP001604277"/>
    </source>
</evidence>
<feature type="transmembrane region" description="Helical" evidence="4">
    <location>
        <begin position="14"/>
        <end position="37"/>
    </location>
</feature>
<dbReference type="CDD" id="cd00051">
    <property type="entry name" value="EFh"/>
    <property type="match status" value="1"/>
</dbReference>
<evidence type="ECO:0000256" key="4">
    <source>
        <dbReference type="SAM" id="Phobius"/>
    </source>
</evidence>
<sequence>MSITYLNQLPVETISLNTIPLTILILGLVEFVLLHIFKRINSFFSGSDSSVQSQLDESNDLKAEAAGLKNEELDGFSNKKSFLTEKVVLDESVCRGEMELVLRSLGISCSHDEEKLPVRLDSNDVFELFEEKNPDLDEVKEAFDVFDGNKDGFIDASELQMVLCALGFNEGLEMENCRRMIRDFDENGDGRIDFQEFVKFMQSSLC</sequence>
<reference evidence="7" key="1">
    <citation type="submission" date="2024-07" db="EMBL/GenBank/DDBJ databases">
        <title>Two chromosome-level genome assemblies of Korean endemic species Abeliophyllum distichum and Forsythia ovata (Oleaceae).</title>
        <authorList>
            <person name="Jang H."/>
        </authorList>
    </citation>
    <scope>NUCLEOTIDE SEQUENCE [LARGE SCALE GENOMIC DNA]</scope>
</reference>
<evidence type="ECO:0000256" key="3">
    <source>
        <dbReference type="ARBA" id="ARBA00022837"/>
    </source>
</evidence>
<evidence type="ECO:0000313" key="6">
    <source>
        <dbReference type="EMBL" id="KAL2528739.1"/>
    </source>
</evidence>
<dbReference type="PRINTS" id="PR01697">
    <property type="entry name" value="PARVALBUMIN"/>
</dbReference>
<keyword evidence="7" id="KW-1185">Reference proteome</keyword>
<dbReference type="PROSITE" id="PS50222">
    <property type="entry name" value="EF_HAND_2"/>
    <property type="match status" value="2"/>
</dbReference>
<evidence type="ECO:0000256" key="1">
    <source>
        <dbReference type="ARBA" id="ARBA00022723"/>
    </source>
</evidence>
<dbReference type="Proteomes" id="UP001604277">
    <property type="component" value="Unassembled WGS sequence"/>
</dbReference>
<evidence type="ECO:0000259" key="5">
    <source>
        <dbReference type="PROSITE" id="PS50222"/>
    </source>
</evidence>
<name>A0ABD1UUR8_9LAMI</name>
<dbReference type="SUPFAM" id="SSF47473">
    <property type="entry name" value="EF-hand"/>
    <property type="match status" value="1"/>
</dbReference>
<keyword evidence="4" id="KW-1133">Transmembrane helix</keyword>
<keyword evidence="4" id="KW-0812">Transmembrane</keyword>
<feature type="domain" description="EF-hand" evidence="5">
    <location>
        <begin position="134"/>
        <end position="169"/>
    </location>
</feature>
<dbReference type="SMART" id="SM00054">
    <property type="entry name" value="EFh"/>
    <property type="match status" value="2"/>
</dbReference>
<dbReference type="InterPro" id="IPR011992">
    <property type="entry name" value="EF-hand-dom_pair"/>
</dbReference>
<dbReference type="FunFam" id="1.10.238.10:FF:000001">
    <property type="entry name" value="Calmodulin 1"/>
    <property type="match status" value="1"/>
</dbReference>
<dbReference type="PROSITE" id="PS00018">
    <property type="entry name" value="EF_HAND_1"/>
    <property type="match status" value="2"/>
</dbReference>
<keyword evidence="4" id="KW-0472">Membrane</keyword>
<organism evidence="6 7">
    <name type="scientific">Forsythia ovata</name>
    <dbReference type="NCBI Taxonomy" id="205694"/>
    <lineage>
        <taxon>Eukaryota</taxon>
        <taxon>Viridiplantae</taxon>
        <taxon>Streptophyta</taxon>
        <taxon>Embryophyta</taxon>
        <taxon>Tracheophyta</taxon>
        <taxon>Spermatophyta</taxon>
        <taxon>Magnoliopsida</taxon>
        <taxon>eudicotyledons</taxon>
        <taxon>Gunneridae</taxon>
        <taxon>Pentapetalae</taxon>
        <taxon>asterids</taxon>
        <taxon>lamiids</taxon>
        <taxon>Lamiales</taxon>
        <taxon>Oleaceae</taxon>
        <taxon>Forsythieae</taxon>
        <taxon>Forsythia</taxon>
    </lineage>
</organism>
<dbReference type="InterPro" id="IPR002048">
    <property type="entry name" value="EF_hand_dom"/>
</dbReference>
<keyword evidence="2" id="KW-0677">Repeat</keyword>
<keyword evidence="3" id="KW-0106">Calcium</keyword>
<evidence type="ECO:0000256" key="2">
    <source>
        <dbReference type="ARBA" id="ARBA00022737"/>
    </source>
</evidence>
<keyword evidence="1" id="KW-0479">Metal-binding</keyword>
<dbReference type="Gene3D" id="1.10.238.10">
    <property type="entry name" value="EF-hand"/>
    <property type="match status" value="1"/>
</dbReference>
<gene>
    <name evidence="6" type="ORF">Fot_21340</name>
</gene>
<dbReference type="Pfam" id="PF13499">
    <property type="entry name" value="EF-hand_7"/>
    <property type="match status" value="1"/>
</dbReference>
<dbReference type="EMBL" id="JBFOLJ010000006">
    <property type="protein sequence ID" value="KAL2528739.1"/>
    <property type="molecule type" value="Genomic_DNA"/>
</dbReference>
<dbReference type="InterPro" id="IPR039647">
    <property type="entry name" value="EF_hand_pair_protein_CML-like"/>
</dbReference>